<feature type="compositionally biased region" description="Polar residues" evidence="11">
    <location>
        <begin position="215"/>
        <end position="226"/>
    </location>
</feature>
<dbReference type="FunFam" id="2.40.50.700:FF:000003">
    <property type="entry name" value="DIS3-like exonuclease 2"/>
    <property type="match status" value="1"/>
</dbReference>
<dbReference type="GO" id="GO:0046872">
    <property type="term" value="F:metal ion binding"/>
    <property type="evidence" value="ECO:0007669"/>
    <property type="project" value="UniProtKB-KW"/>
</dbReference>
<feature type="compositionally biased region" description="Acidic residues" evidence="11">
    <location>
        <begin position="342"/>
        <end position="368"/>
    </location>
</feature>
<reference evidence="13" key="2">
    <citation type="journal article" date="2015" name="J. Proteomics">
        <title>Sexual differences in the sialomes of the zebra tick, Rhipicephalus pulchellus.</title>
        <authorList>
            <person name="Tan A.W."/>
            <person name="Francischetti I.M."/>
            <person name="Slovak M."/>
            <person name="Kini R.M."/>
            <person name="Ribeiro J.M."/>
        </authorList>
    </citation>
    <scope>NUCLEOTIDE SEQUENCE</scope>
    <source>
        <tissue evidence="13">Salivary gland</tissue>
    </source>
</reference>
<dbReference type="PANTHER" id="PTHR23355:SF9">
    <property type="entry name" value="DIS3-LIKE EXONUCLEASE 2"/>
    <property type="match status" value="1"/>
</dbReference>
<feature type="domain" description="RNB" evidence="12">
    <location>
        <begin position="881"/>
        <end position="1236"/>
    </location>
</feature>
<dbReference type="InterPro" id="IPR041505">
    <property type="entry name" value="Dis3_CSD2"/>
</dbReference>
<comment type="subcellular location">
    <subcellularLocation>
        <location evidence="1">Cytoplasm</location>
    </subcellularLocation>
</comment>
<dbReference type="Pfam" id="PF17877">
    <property type="entry name" value="Dis3l2_C_term"/>
    <property type="match status" value="1"/>
</dbReference>
<evidence type="ECO:0000256" key="1">
    <source>
        <dbReference type="ARBA" id="ARBA00004496"/>
    </source>
</evidence>
<dbReference type="InterPro" id="IPR033771">
    <property type="entry name" value="Rrp44_CSD1"/>
</dbReference>
<dbReference type="Pfam" id="PF00773">
    <property type="entry name" value="RNB"/>
    <property type="match status" value="1"/>
</dbReference>
<protein>
    <submittedName>
        <fullName evidence="13">Putative exosomal 3'-5' exoribonuclease complex subunit</fullName>
    </submittedName>
</protein>
<feature type="compositionally biased region" description="Basic residues" evidence="11">
    <location>
        <begin position="412"/>
        <end position="424"/>
    </location>
</feature>
<evidence type="ECO:0000259" key="12">
    <source>
        <dbReference type="SMART" id="SM00955"/>
    </source>
</evidence>
<dbReference type="Gene3D" id="2.40.50.140">
    <property type="entry name" value="Nucleic acid-binding proteins"/>
    <property type="match status" value="1"/>
</dbReference>
<feature type="compositionally biased region" description="Low complexity" evidence="11">
    <location>
        <begin position="633"/>
        <end position="642"/>
    </location>
</feature>
<feature type="compositionally biased region" description="Low complexity" evidence="11">
    <location>
        <begin position="174"/>
        <end position="186"/>
    </location>
</feature>
<dbReference type="PROSITE" id="PS01175">
    <property type="entry name" value="RIBONUCLEASE_II"/>
    <property type="match status" value="1"/>
</dbReference>
<dbReference type="Gene3D" id="2.40.50.690">
    <property type="match status" value="1"/>
</dbReference>
<dbReference type="InterPro" id="IPR050180">
    <property type="entry name" value="RNR_Ribonuclease"/>
</dbReference>
<feature type="region of interest" description="Disordered" evidence="11">
    <location>
        <begin position="455"/>
        <end position="724"/>
    </location>
</feature>
<dbReference type="InterPro" id="IPR022966">
    <property type="entry name" value="RNase_II/R_CS"/>
</dbReference>
<feature type="compositionally biased region" description="Basic and acidic residues" evidence="11">
    <location>
        <begin position="135"/>
        <end position="145"/>
    </location>
</feature>
<evidence type="ECO:0000256" key="10">
    <source>
        <dbReference type="RuleBase" id="RU003901"/>
    </source>
</evidence>
<feature type="compositionally biased region" description="Low complexity" evidence="11">
    <location>
        <begin position="650"/>
        <end position="672"/>
    </location>
</feature>
<dbReference type="SMART" id="SM00955">
    <property type="entry name" value="RNB"/>
    <property type="match status" value="1"/>
</dbReference>
<sequence length="1397" mass="152013">AHECCMESGQGPREVALDSGQASTAAALLKDGLGQLSLGPAEPGAPPPEASAATTTPKGKAGKKAQGRNAKAKRQQLCLATCERGRLSLSDPSNLRANASSAAARSPLAGRHPSVPLSASPSSSLSGAASWGGPTRDRAASDPRRGAALLPPELKAQHAAHRCKRTGGGPPPGSRSESGSSPLASSHLRRSPCSPSSAATLSEGSFPSSRRSSETHLASPSFSSQRQKPKDRAAKYEAYMPLCEVQQALKKGEVVEGVLRINPRNYEDSFISAPDSQMDIYIGGLHDRNRALNGDLVAVKIKPQEEWKILWDRIHLWEQKTGQSIHDVLLGDNSASGGGSPVEEDEKLEEQPSDSLLEEDFVDGDELPESPVPLAATWDGSSPTPGAPRPSDTIEVLGIERLLGQVQEYVQKQRRNGRSHRKSGGSRPGRLPMPCSLEASLAPLPSAVVATTLGRDRQPAPTHPQPEPQLETEREREDASADPWAETEDLGSTMVFSPEELLEVPEQERHHRSSTPPLRGRVVAPDELSGEDDWSSDAESTGSAALEQHLEDMAFLQASLDARNNNHQQQDGGAPQGRTGESVAERIGRSLNLVASAAVSEVDGISLPPPPTGEQEPPPPDSKSSTSGGGWGPLTWGLTPGGDQEEPKETPAAPAATAVPPQAAQEAASQTALPDGECLVSSPEGERQAGSNKHRRRRSAKKGKKKQGPANTVHGGKSRAAKGPYGGLSVADILRHPLSKRFVQRTGEVVHILEAKNSRVTAGILRQLQDNNPMWVLFSPRDARFPRLMVPAQECPPSFFQRPADFSHTLFLAELVKWLPDANFPLGRIRQLLGPAGSIPVETNAMLESYNIDHQEFPPGILDDLGVTTDWKVPEEELSGRRDFREELVFTVDPKTARDLDDAISCRRLVVAEGDTRELWEVGVHIADVSRFVRPGTQLDQVAQKRATSVYLVEQVIPMLPRLLCDHLCSLHPGEDKLTFSVVWTLTSDGRVLSEWFGRSIIRSCCKLSYEHAQDLLDDPDRERAPGELPEVFGKHTMAEIAECLRVLRGMTESMRRRRFDGGALRLDQVKVIFSLGENFQPYGISVYEHTESHRLIEELMLLANMAVAHRLYKAFPEEAFLRSHPPPDDAQLVEVEALCSAYGVPLDTTSAGTLQASLNAMVGTDELSQAKLNVLTHMLSKPMKMAVYFCAGRREDPFSFSHYALNVPLYTHFTSPIRRYADIVVHRQLAAALGCGPAVTLSASELQSVADHCNDNKYKARTVQELSTDLFLHAFVEQCGSLEDKAMVVAVLEHAFDVLALSVGMVKRVYCDKLGVKGFQHSTEGGRNSIELHYQSSRSPYEVVVVNIGVFQLVDVLITVVPNDPLKYQVVLKLPPFTVPVVPVKKEDKDRRHQKR</sequence>
<name>L7MER1_RHIPC</name>
<feature type="non-terminal residue" evidence="13">
    <location>
        <position position="1"/>
    </location>
</feature>
<evidence type="ECO:0000256" key="8">
    <source>
        <dbReference type="ARBA" id="ARBA00022842"/>
    </source>
</evidence>
<dbReference type="Gene3D" id="2.40.50.700">
    <property type="match status" value="1"/>
</dbReference>
<organism evidence="13">
    <name type="scientific">Rhipicephalus pulchellus</name>
    <name type="common">Yellow backed tick</name>
    <name type="synonym">Dermacentor pulchellus</name>
    <dbReference type="NCBI Taxonomy" id="72859"/>
    <lineage>
        <taxon>Eukaryota</taxon>
        <taxon>Metazoa</taxon>
        <taxon>Ecdysozoa</taxon>
        <taxon>Arthropoda</taxon>
        <taxon>Chelicerata</taxon>
        <taxon>Arachnida</taxon>
        <taxon>Acari</taxon>
        <taxon>Parasitiformes</taxon>
        <taxon>Ixodida</taxon>
        <taxon>Ixodoidea</taxon>
        <taxon>Ixodidae</taxon>
        <taxon>Rhipicephalinae</taxon>
        <taxon>Rhipicephalus</taxon>
        <taxon>Rhipicephalus</taxon>
    </lineage>
</organism>
<dbReference type="GO" id="GO:0006402">
    <property type="term" value="P:mRNA catabolic process"/>
    <property type="evidence" value="ECO:0007669"/>
    <property type="project" value="TreeGrafter"/>
</dbReference>
<dbReference type="SUPFAM" id="SSF50249">
    <property type="entry name" value="Nucleic acid-binding proteins"/>
    <property type="match status" value="3"/>
</dbReference>
<keyword evidence="7" id="KW-0269">Exonuclease</keyword>
<feature type="region of interest" description="Disordered" evidence="11">
    <location>
        <begin position="1"/>
        <end position="75"/>
    </location>
</feature>
<evidence type="ECO:0000313" key="13">
    <source>
        <dbReference type="EMBL" id="JAA61659.1"/>
    </source>
</evidence>
<feature type="compositionally biased region" description="Basic residues" evidence="11">
    <location>
        <begin position="60"/>
        <end position="74"/>
    </location>
</feature>
<dbReference type="GO" id="GO:0008266">
    <property type="term" value="F:poly(U) RNA binding"/>
    <property type="evidence" value="ECO:0007669"/>
    <property type="project" value="UniProtKB-ARBA"/>
</dbReference>
<feature type="compositionally biased region" description="Polar residues" evidence="11">
    <location>
        <begin position="562"/>
        <end position="571"/>
    </location>
</feature>
<evidence type="ECO:0000256" key="3">
    <source>
        <dbReference type="ARBA" id="ARBA00022490"/>
    </source>
</evidence>
<evidence type="ECO:0000256" key="5">
    <source>
        <dbReference type="ARBA" id="ARBA00022723"/>
    </source>
</evidence>
<keyword evidence="8" id="KW-0460">Magnesium</keyword>
<feature type="compositionally biased region" description="Basic residues" evidence="11">
    <location>
        <begin position="692"/>
        <end position="707"/>
    </location>
</feature>
<proteinExistence type="evidence at transcript level"/>
<keyword evidence="9" id="KW-0694">RNA-binding</keyword>
<evidence type="ECO:0000256" key="11">
    <source>
        <dbReference type="SAM" id="MobiDB-lite"/>
    </source>
</evidence>
<reference evidence="13" key="1">
    <citation type="submission" date="2012-11" db="EMBL/GenBank/DDBJ databases">
        <authorList>
            <person name="Lucero-Rivera Y.E."/>
            <person name="Tovar-Ramirez D."/>
        </authorList>
    </citation>
    <scope>NUCLEOTIDE SEQUENCE</scope>
    <source>
        <tissue evidence="13">Salivary gland</tissue>
    </source>
</reference>
<accession>L7MER1</accession>
<dbReference type="InterPro" id="IPR001900">
    <property type="entry name" value="RNase_II/R"/>
</dbReference>
<evidence type="ECO:0000256" key="2">
    <source>
        <dbReference type="ARBA" id="ARBA00005785"/>
    </source>
</evidence>
<dbReference type="EMBL" id="GACK01003375">
    <property type="protein sequence ID" value="JAA61659.1"/>
    <property type="molecule type" value="mRNA"/>
</dbReference>
<keyword evidence="6" id="KW-0378">Hydrolase</keyword>
<dbReference type="PANTHER" id="PTHR23355">
    <property type="entry name" value="RIBONUCLEASE"/>
    <property type="match status" value="1"/>
</dbReference>
<dbReference type="GO" id="GO:0000175">
    <property type="term" value="F:3'-5'-RNA exonuclease activity"/>
    <property type="evidence" value="ECO:0007669"/>
    <property type="project" value="InterPro"/>
</dbReference>
<feature type="region of interest" description="Disordered" evidence="11">
    <location>
        <begin position="410"/>
        <end position="437"/>
    </location>
</feature>
<dbReference type="InterPro" id="IPR028591">
    <property type="entry name" value="DIS3L2"/>
</dbReference>
<evidence type="ECO:0000256" key="9">
    <source>
        <dbReference type="ARBA" id="ARBA00022884"/>
    </source>
</evidence>
<comment type="similarity">
    <text evidence="2 10">Belongs to the RNR ribonuclease family.</text>
</comment>
<dbReference type="InterPro" id="IPR041093">
    <property type="entry name" value="Dis3l2-like_C"/>
</dbReference>
<feature type="region of interest" description="Disordered" evidence="11">
    <location>
        <begin position="328"/>
        <end position="392"/>
    </location>
</feature>
<evidence type="ECO:0000256" key="4">
    <source>
        <dbReference type="ARBA" id="ARBA00022722"/>
    </source>
</evidence>
<dbReference type="HAMAP" id="MF_03045">
    <property type="entry name" value="DIS3L2"/>
    <property type="match status" value="1"/>
</dbReference>
<keyword evidence="4" id="KW-0540">Nuclease</keyword>
<feature type="compositionally biased region" description="Low complexity" evidence="11">
    <location>
        <begin position="50"/>
        <end position="59"/>
    </location>
</feature>
<feature type="compositionally biased region" description="Low complexity" evidence="11">
    <location>
        <begin position="92"/>
        <end position="134"/>
    </location>
</feature>
<dbReference type="Pfam" id="PF17216">
    <property type="entry name" value="Rrp44_CSD1"/>
    <property type="match status" value="1"/>
</dbReference>
<feature type="compositionally biased region" description="Pro residues" evidence="11">
    <location>
        <begin position="607"/>
        <end position="621"/>
    </location>
</feature>
<dbReference type="Pfam" id="PF17849">
    <property type="entry name" value="OB_Dis3"/>
    <property type="match status" value="1"/>
</dbReference>
<dbReference type="InterPro" id="IPR012340">
    <property type="entry name" value="NA-bd_OB-fold"/>
</dbReference>
<evidence type="ECO:0000256" key="7">
    <source>
        <dbReference type="ARBA" id="ARBA00022839"/>
    </source>
</evidence>
<keyword evidence="3" id="KW-0963">Cytoplasm</keyword>
<dbReference type="GO" id="GO:0000932">
    <property type="term" value="C:P-body"/>
    <property type="evidence" value="ECO:0007669"/>
    <property type="project" value="TreeGrafter"/>
</dbReference>
<keyword evidence="5" id="KW-0479">Metal-binding</keyword>
<dbReference type="GO" id="GO:0010587">
    <property type="term" value="P:miRNA catabolic process"/>
    <property type="evidence" value="ECO:0007669"/>
    <property type="project" value="TreeGrafter"/>
</dbReference>
<feature type="region of interest" description="Disordered" evidence="11">
    <location>
        <begin position="88"/>
        <end position="233"/>
    </location>
</feature>
<evidence type="ECO:0000256" key="6">
    <source>
        <dbReference type="ARBA" id="ARBA00022801"/>
    </source>
</evidence>